<keyword evidence="2" id="KW-1185">Reference proteome</keyword>
<gene>
    <name evidence="1" type="ORF">B0H16DRAFT_1888512</name>
</gene>
<sequence>MLFVGMPTGFGRIKTLTDASVRHCDGDIKEFRPSVMVGVPAVWETIRKGIVGKVQAGGALRSTIINDHRPTRKPRLRDGSFSSLQSQFSQSYGTVKFLHLFKLQVSHRRSTIDLWRLLFSPGWPYWTHLNLTFSKPSGASISPKPSISSPPEL</sequence>
<evidence type="ECO:0000313" key="2">
    <source>
        <dbReference type="Proteomes" id="UP001215598"/>
    </source>
</evidence>
<proteinExistence type="predicted"/>
<comment type="caution">
    <text evidence="1">The sequence shown here is derived from an EMBL/GenBank/DDBJ whole genome shotgun (WGS) entry which is preliminary data.</text>
</comment>
<dbReference type="Proteomes" id="UP001215598">
    <property type="component" value="Unassembled WGS sequence"/>
</dbReference>
<organism evidence="1 2">
    <name type="scientific">Mycena metata</name>
    <dbReference type="NCBI Taxonomy" id="1033252"/>
    <lineage>
        <taxon>Eukaryota</taxon>
        <taxon>Fungi</taxon>
        <taxon>Dikarya</taxon>
        <taxon>Basidiomycota</taxon>
        <taxon>Agaricomycotina</taxon>
        <taxon>Agaricomycetes</taxon>
        <taxon>Agaricomycetidae</taxon>
        <taxon>Agaricales</taxon>
        <taxon>Marasmiineae</taxon>
        <taxon>Mycenaceae</taxon>
        <taxon>Mycena</taxon>
    </lineage>
</organism>
<dbReference type="EMBL" id="JARKIB010000074">
    <property type="protein sequence ID" value="KAJ7748021.1"/>
    <property type="molecule type" value="Genomic_DNA"/>
</dbReference>
<evidence type="ECO:0000313" key="1">
    <source>
        <dbReference type="EMBL" id="KAJ7748021.1"/>
    </source>
</evidence>
<reference evidence="1" key="1">
    <citation type="submission" date="2023-03" db="EMBL/GenBank/DDBJ databases">
        <title>Massive genome expansion in bonnet fungi (Mycena s.s.) driven by repeated elements and novel gene families across ecological guilds.</title>
        <authorList>
            <consortium name="Lawrence Berkeley National Laboratory"/>
            <person name="Harder C.B."/>
            <person name="Miyauchi S."/>
            <person name="Viragh M."/>
            <person name="Kuo A."/>
            <person name="Thoen E."/>
            <person name="Andreopoulos B."/>
            <person name="Lu D."/>
            <person name="Skrede I."/>
            <person name="Drula E."/>
            <person name="Henrissat B."/>
            <person name="Morin E."/>
            <person name="Kohler A."/>
            <person name="Barry K."/>
            <person name="LaButti K."/>
            <person name="Morin E."/>
            <person name="Salamov A."/>
            <person name="Lipzen A."/>
            <person name="Mereny Z."/>
            <person name="Hegedus B."/>
            <person name="Baldrian P."/>
            <person name="Stursova M."/>
            <person name="Weitz H."/>
            <person name="Taylor A."/>
            <person name="Grigoriev I.V."/>
            <person name="Nagy L.G."/>
            <person name="Martin F."/>
            <person name="Kauserud H."/>
        </authorList>
    </citation>
    <scope>NUCLEOTIDE SEQUENCE</scope>
    <source>
        <strain evidence="1">CBHHK182m</strain>
    </source>
</reference>
<name>A0AAD7ISN7_9AGAR</name>
<accession>A0AAD7ISN7</accession>
<dbReference type="AlphaFoldDB" id="A0AAD7ISN7"/>
<protein>
    <submittedName>
        <fullName evidence="1">Uncharacterized protein</fullName>
    </submittedName>
</protein>